<evidence type="ECO:0000256" key="1">
    <source>
        <dbReference type="ARBA" id="ARBA00004141"/>
    </source>
</evidence>
<evidence type="ECO:0000313" key="7">
    <source>
        <dbReference type="EMBL" id="MBA0088039.1"/>
    </source>
</evidence>
<dbReference type="PROSITE" id="PS00668">
    <property type="entry name" value="COMPLEX1_ND1_2"/>
    <property type="match status" value="1"/>
</dbReference>
<dbReference type="GO" id="GO:0003954">
    <property type="term" value="F:NADH dehydrogenase activity"/>
    <property type="evidence" value="ECO:0007669"/>
    <property type="project" value="TreeGrafter"/>
</dbReference>
<organism evidence="7 8">
    <name type="scientific">Candidatus Acidiferrum panamense</name>
    <dbReference type="NCBI Taxonomy" id="2741543"/>
    <lineage>
        <taxon>Bacteria</taxon>
        <taxon>Pseudomonadati</taxon>
        <taxon>Acidobacteriota</taxon>
        <taxon>Terriglobia</taxon>
        <taxon>Candidatus Acidiferrales</taxon>
        <taxon>Candidatus Acidiferrum</taxon>
    </lineage>
</organism>
<dbReference type="GO" id="GO:0005886">
    <property type="term" value="C:plasma membrane"/>
    <property type="evidence" value="ECO:0007669"/>
    <property type="project" value="UniProtKB-SubCell"/>
</dbReference>
<keyword evidence="4 6" id="KW-0472">Membrane</keyword>
<dbReference type="PANTHER" id="PTHR11432">
    <property type="entry name" value="NADH DEHYDROGENASE SUBUNIT 1"/>
    <property type="match status" value="1"/>
</dbReference>
<comment type="similarity">
    <text evidence="5">Belongs to the complex I subunit 1 family.</text>
</comment>
<keyword evidence="5" id="KW-0520">NAD</keyword>
<evidence type="ECO:0000256" key="6">
    <source>
        <dbReference type="SAM" id="Phobius"/>
    </source>
</evidence>
<evidence type="ECO:0000256" key="3">
    <source>
        <dbReference type="ARBA" id="ARBA00022989"/>
    </source>
</evidence>
<dbReference type="Proteomes" id="UP000567293">
    <property type="component" value="Unassembled WGS sequence"/>
</dbReference>
<dbReference type="AlphaFoldDB" id="A0A7V8NV05"/>
<keyword evidence="3 6" id="KW-1133">Transmembrane helix</keyword>
<feature type="transmembrane region" description="Helical" evidence="6">
    <location>
        <begin position="236"/>
        <end position="257"/>
    </location>
</feature>
<comment type="caution">
    <text evidence="7">The sequence shown here is derived from an EMBL/GenBank/DDBJ whole genome shotgun (WGS) entry which is preliminary data.</text>
</comment>
<name>A0A7V8NV05_9BACT</name>
<dbReference type="PANTHER" id="PTHR11432:SF3">
    <property type="entry name" value="NADH-UBIQUINONE OXIDOREDUCTASE CHAIN 1"/>
    <property type="match status" value="1"/>
</dbReference>
<sequence length="275" mass="30819">TSIVEAQRNQGIWFGLLAPVAFFTYLVASIAETNRAPFDLPEAESELVAGYMTEFSGFRWSLYFLAEYTNMIVVASVATTLFLGGWLRPFSETHWLDFIDFLPPLLMAAIGVYCLRRTPKQPARVQQLFMLVVAGLCFALAVVLGAPVLVPMAKPSLAAAVKPFYLGIHGGFWFILKVSAYIYFFMWLRFTLPRYRFDQLMRLGWHFLIPLSIINVVLIGIAMIVGMYYHLNGWRLLLATIPASVIALIIALFILALEQKGQPHKAPGTAPDSYA</sequence>
<gene>
    <name evidence="7" type="ORF">HRJ53_23900</name>
</gene>
<feature type="transmembrane region" description="Helical" evidence="6">
    <location>
        <begin position="164"/>
        <end position="186"/>
    </location>
</feature>
<evidence type="ECO:0000256" key="4">
    <source>
        <dbReference type="ARBA" id="ARBA00023136"/>
    </source>
</evidence>
<comment type="subcellular location">
    <subcellularLocation>
        <location evidence="5">Cell membrane</location>
        <topology evidence="5">Multi-pass membrane protein</topology>
    </subcellularLocation>
    <subcellularLocation>
        <location evidence="1">Membrane</location>
        <topology evidence="1">Multi-pass membrane protein</topology>
    </subcellularLocation>
</comment>
<dbReference type="EMBL" id="JACDQQ010002308">
    <property type="protein sequence ID" value="MBA0088039.1"/>
    <property type="molecule type" value="Genomic_DNA"/>
</dbReference>
<protein>
    <submittedName>
        <fullName evidence="7">NADH-quinone oxidoreductase subunit H</fullName>
    </submittedName>
</protein>
<dbReference type="InterPro" id="IPR018086">
    <property type="entry name" value="NADH_UbQ_OxRdtase_su1_CS"/>
</dbReference>
<dbReference type="GO" id="GO:0009060">
    <property type="term" value="P:aerobic respiration"/>
    <property type="evidence" value="ECO:0007669"/>
    <property type="project" value="TreeGrafter"/>
</dbReference>
<dbReference type="Pfam" id="PF00146">
    <property type="entry name" value="NADHdh"/>
    <property type="match status" value="1"/>
</dbReference>
<feature type="transmembrane region" description="Helical" evidence="6">
    <location>
        <begin position="62"/>
        <end position="86"/>
    </location>
</feature>
<feature type="non-terminal residue" evidence="7">
    <location>
        <position position="1"/>
    </location>
</feature>
<dbReference type="InterPro" id="IPR001694">
    <property type="entry name" value="NADH_UbQ_OxRdtase_su1/FPO"/>
</dbReference>
<evidence type="ECO:0000313" key="8">
    <source>
        <dbReference type="Proteomes" id="UP000567293"/>
    </source>
</evidence>
<reference evidence="7" key="1">
    <citation type="submission" date="2020-06" db="EMBL/GenBank/DDBJ databases">
        <title>Legume-microbial interactions unlock mineral nutrients during tropical forest succession.</title>
        <authorList>
            <person name="Epihov D.Z."/>
        </authorList>
    </citation>
    <scope>NUCLEOTIDE SEQUENCE [LARGE SCALE GENOMIC DNA]</scope>
    <source>
        <strain evidence="7">Pan2503</strain>
    </source>
</reference>
<proteinExistence type="inferred from homology"/>
<keyword evidence="8" id="KW-1185">Reference proteome</keyword>
<evidence type="ECO:0000256" key="5">
    <source>
        <dbReference type="RuleBase" id="RU000471"/>
    </source>
</evidence>
<feature type="transmembrane region" description="Helical" evidence="6">
    <location>
        <begin position="98"/>
        <end position="116"/>
    </location>
</feature>
<feature type="transmembrane region" description="Helical" evidence="6">
    <location>
        <begin position="12"/>
        <end position="31"/>
    </location>
</feature>
<accession>A0A7V8NV05</accession>
<feature type="transmembrane region" description="Helical" evidence="6">
    <location>
        <begin position="207"/>
        <end position="230"/>
    </location>
</feature>
<feature type="transmembrane region" description="Helical" evidence="6">
    <location>
        <begin position="128"/>
        <end position="152"/>
    </location>
</feature>
<keyword evidence="2 5" id="KW-0812">Transmembrane</keyword>
<evidence type="ECO:0000256" key="2">
    <source>
        <dbReference type="ARBA" id="ARBA00022692"/>
    </source>
</evidence>